<dbReference type="GO" id="GO:0070008">
    <property type="term" value="F:serine-type exopeptidase activity"/>
    <property type="evidence" value="ECO:0007669"/>
    <property type="project" value="InterPro"/>
</dbReference>
<dbReference type="PANTHER" id="PTHR11010">
    <property type="entry name" value="PROTEASE S28 PRO-X CARBOXYPEPTIDASE-RELATED"/>
    <property type="match status" value="1"/>
</dbReference>
<evidence type="ECO:0000313" key="7">
    <source>
        <dbReference type="Proteomes" id="UP001176961"/>
    </source>
</evidence>
<reference evidence="6" key="1">
    <citation type="submission" date="2023-07" db="EMBL/GenBank/DDBJ databases">
        <authorList>
            <consortium name="CYATHOMIX"/>
        </authorList>
    </citation>
    <scope>NUCLEOTIDE SEQUENCE</scope>
    <source>
        <strain evidence="6">N/A</strain>
    </source>
</reference>
<evidence type="ECO:0000256" key="4">
    <source>
        <dbReference type="ARBA" id="ARBA00022801"/>
    </source>
</evidence>
<evidence type="ECO:0000256" key="2">
    <source>
        <dbReference type="ARBA" id="ARBA00022670"/>
    </source>
</evidence>
<evidence type="ECO:0000256" key="5">
    <source>
        <dbReference type="ARBA" id="ARBA00023180"/>
    </source>
</evidence>
<comment type="similarity">
    <text evidence="1">Belongs to the peptidase S28 family.</text>
</comment>
<sequence>MVKGDKLIYYRWLLNNTYYKPGGPIFFYTGNEGDVEGFATATGMMWDLAPMFNAAIIFAEHRFYGASLPFGNESYSSIENMGYLTSEQALADFAALLFTLKTPNNGMPVSYPKSTTVIAFGGSYGGMLSAWFRIKYPHVVTGAWAASAPLLYFRGGNVDQGAFDAITTNTFVNAGCNRYIVAHSWNAILNLSSTAEGRDFLNTQFNIDPKSKINSTADGWNLNYYFREAIEYMAMVDYPYPTGFLKPLPAWPVKVACSFMSTPGDSFSDKELATRMYYASNVYYNHTGSLKYNCIDPDVCGDPGTSGLGGAQLGWPWQECSEIVIDMCSRGGKNDFFWDECQTDSTALLIEQCNATFASQGELDPWSGGGYATNSPGVSQDRGIYVMKIPGSAHHLDLRTPNTCDPNTITNARYQVREGAHGTLSYS</sequence>
<keyword evidence="2" id="KW-0645">Protease</keyword>
<dbReference type="Pfam" id="PF05577">
    <property type="entry name" value="Peptidase_S28"/>
    <property type="match status" value="1"/>
</dbReference>
<evidence type="ECO:0000256" key="3">
    <source>
        <dbReference type="ARBA" id="ARBA00022729"/>
    </source>
</evidence>
<dbReference type="GO" id="GO:0008239">
    <property type="term" value="F:dipeptidyl-peptidase activity"/>
    <property type="evidence" value="ECO:0007669"/>
    <property type="project" value="TreeGrafter"/>
</dbReference>
<dbReference type="SUPFAM" id="SSF53474">
    <property type="entry name" value="alpha/beta-Hydrolases"/>
    <property type="match status" value="1"/>
</dbReference>
<keyword evidence="7" id="KW-1185">Reference proteome</keyword>
<dbReference type="InterPro" id="IPR029058">
    <property type="entry name" value="AB_hydrolase_fold"/>
</dbReference>
<evidence type="ECO:0008006" key="8">
    <source>
        <dbReference type="Google" id="ProtNLM"/>
    </source>
</evidence>
<proteinExistence type="inferred from homology"/>
<organism evidence="6 7">
    <name type="scientific">Cylicocyclus nassatus</name>
    <name type="common">Nematode worm</name>
    <dbReference type="NCBI Taxonomy" id="53992"/>
    <lineage>
        <taxon>Eukaryota</taxon>
        <taxon>Metazoa</taxon>
        <taxon>Ecdysozoa</taxon>
        <taxon>Nematoda</taxon>
        <taxon>Chromadorea</taxon>
        <taxon>Rhabditida</taxon>
        <taxon>Rhabditina</taxon>
        <taxon>Rhabditomorpha</taxon>
        <taxon>Strongyloidea</taxon>
        <taxon>Strongylidae</taxon>
        <taxon>Cylicocyclus</taxon>
    </lineage>
</organism>
<dbReference type="InterPro" id="IPR008758">
    <property type="entry name" value="Peptidase_S28"/>
</dbReference>
<protein>
    <recommendedName>
        <fullName evidence="8">Serine carboxypeptidase S28</fullName>
    </recommendedName>
</protein>
<accession>A0AA36M4Q0</accession>
<name>A0AA36M4Q0_CYLNA</name>
<dbReference type="Gene3D" id="3.40.50.1820">
    <property type="entry name" value="alpha/beta hydrolase"/>
    <property type="match status" value="2"/>
</dbReference>
<keyword evidence="5" id="KW-0325">Glycoprotein</keyword>
<dbReference type="PANTHER" id="PTHR11010:SF104">
    <property type="entry name" value="SERINE PROTEASE PCP-1-RELATED"/>
    <property type="match status" value="1"/>
</dbReference>
<dbReference type="EMBL" id="CATQJL010000223">
    <property type="protein sequence ID" value="CAJ0598098.1"/>
    <property type="molecule type" value="Genomic_DNA"/>
</dbReference>
<keyword evidence="3" id="KW-0732">Signal</keyword>
<evidence type="ECO:0000313" key="6">
    <source>
        <dbReference type="EMBL" id="CAJ0598098.1"/>
    </source>
</evidence>
<comment type="caution">
    <text evidence="6">The sequence shown here is derived from an EMBL/GenBank/DDBJ whole genome shotgun (WGS) entry which is preliminary data.</text>
</comment>
<keyword evidence="4" id="KW-0378">Hydrolase</keyword>
<evidence type="ECO:0000256" key="1">
    <source>
        <dbReference type="ARBA" id="ARBA00011079"/>
    </source>
</evidence>
<gene>
    <name evidence="6" type="ORF">CYNAS_LOCUS10081</name>
</gene>
<dbReference type="Proteomes" id="UP001176961">
    <property type="component" value="Unassembled WGS sequence"/>
</dbReference>
<dbReference type="GO" id="GO:0006508">
    <property type="term" value="P:proteolysis"/>
    <property type="evidence" value="ECO:0007669"/>
    <property type="project" value="UniProtKB-KW"/>
</dbReference>
<dbReference type="AlphaFoldDB" id="A0AA36M4Q0"/>